<comment type="caution">
    <text evidence="2">The sequence shown here is derived from an EMBL/GenBank/DDBJ whole genome shotgun (WGS) entry which is preliminary data.</text>
</comment>
<feature type="transmembrane region" description="Helical" evidence="1">
    <location>
        <begin position="12"/>
        <end position="31"/>
    </location>
</feature>
<protein>
    <submittedName>
        <fullName evidence="2">Uncharacterized protein</fullName>
    </submittedName>
</protein>
<reference evidence="2 3" key="1">
    <citation type="journal article" date="2021" name="Int. J. Syst. Evol. Microbiol.">
        <title>Amazonocrinis nigriterrae gen. nov., sp. nov., Atlanticothrix silvestris gen. nov., sp. nov. and Dendronalium phyllosphericum gen. nov., sp. nov., nostocacean cyanobacteria from Brazilian environments.</title>
        <authorList>
            <person name="Alvarenga D.O."/>
            <person name="Andreote A.P.D."/>
            <person name="Branco L.H.Z."/>
            <person name="Delbaje E."/>
            <person name="Cruz R.B."/>
            <person name="Varani A.M."/>
            <person name="Fiore M.F."/>
        </authorList>
    </citation>
    <scope>NUCLEOTIDE SEQUENCE [LARGE SCALE GENOMIC DNA]</scope>
    <source>
        <strain evidence="2 3">CENA67</strain>
    </source>
</reference>
<evidence type="ECO:0000256" key="1">
    <source>
        <dbReference type="SAM" id="Phobius"/>
    </source>
</evidence>
<gene>
    <name evidence="2" type="ORF">I8748_12810</name>
</gene>
<proteinExistence type="predicted"/>
<evidence type="ECO:0000313" key="2">
    <source>
        <dbReference type="EMBL" id="MBH8563050.1"/>
    </source>
</evidence>
<feature type="transmembrane region" description="Helical" evidence="1">
    <location>
        <begin position="117"/>
        <end position="145"/>
    </location>
</feature>
<dbReference type="EMBL" id="JAECZC010000019">
    <property type="protein sequence ID" value="MBH8563050.1"/>
    <property type="molecule type" value="Genomic_DNA"/>
</dbReference>
<name>A0A8J7L8C3_9NOST</name>
<keyword evidence="3" id="KW-1185">Reference proteome</keyword>
<sequence>MNKILLGRKLIIVAAILTIIVPIGVDGFLLAKAHMANPLWLPHAKLHCAMSFFAAISLGVSSLAVLMTRPVIDRTNAAIATFLSTTFWLGLVFAGILPGTSYGFLNDPNLTNLKPPIVFGIPIELNLATAILSIIVGWFGFTLIFQGVEQHKKTRLRSGVAKK</sequence>
<keyword evidence="1" id="KW-1133">Transmembrane helix</keyword>
<feature type="transmembrane region" description="Helical" evidence="1">
    <location>
        <begin position="43"/>
        <end position="66"/>
    </location>
</feature>
<accession>A0A8J7L8C3</accession>
<keyword evidence="1" id="KW-0472">Membrane</keyword>
<feature type="transmembrane region" description="Helical" evidence="1">
    <location>
        <begin position="78"/>
        <end position="97"/>
    </location>
</feature>
<evidence type="ECO:0000313" key="3">
    <source>
        <dbReference type="Proteomes" id="UP000632766"/>
    </source>
</evidence>
<keyword evidence="1" id="KW-0812">Transmembrane</keyword>
<dbReference type="RefSeq" id="WP_198124947.1">
    <property type="nucleotide sequence ID" value="NZ_JAECZC010000019.1"/>
</dbReference>
<dbReference type="Proteomes" id="UP000632766">
    <property type="component" value="Unassembled WGS sequence"/>
</dbReference>
<dbReference type="AlphaFoldDB" id="A0A8J7L8C3"/>
<organism evidence="2 3">
    <name type="scientific">Amazonocrinis nigriterrae CENA67</name>
    <dbReference type="NCBI Taxonomy" id="2794033"/>
    <lineage>
        <taxon>Bacteria</taxon>
        <taxon>Bacillati</taxon>
        <taxon>Cyanobacteriota</taxon>
        <taxon>Cyanophyceae</taxon>
        <taxon>Nostocales</taxon>
        <taxon>Nostocaceae</taxon>
        <taxon>Amazonocrinis</taxon>
        <taxon>Amazonocrinis nigriterrae</taxon>
    </lineage>
</organism>